<evidence type="ECO:0000256" key="1">
    <source>
        <dbReference type="SAM" id="Coils"/>
    </source>
</evidence>
<dbReference type="RefSeq" id="WP_092043206.1">
    <property type="nucleotide sequence ID" value="NZ_FOTK01000021.1"/>
</dbReference>
<protein>
    <submittedName>
        <fullName evidence="2">Uncharacterized protein</fullName>
    </submittedName>
</protein>
<evidence type="ECO:0000313" key="2">
    <source>
        <dbReference type="EMBL" id="SFM16044.1"/>
    </source>
</evidence>
<keyword evidence="3" id="KW-1185">Reference proteome</keyword>
<dbReference type="Proteomes" id="UP000199048">
    <property type="component" value="Unassembled WGS sequence"/>
</dbReference>
<proteinExistence type="predicted"/>
<reference evidence="3" key="1">
    <citation type="submission" date="2016-10" db="EMBL/GenBank/DDBJ databases">
        <authorList>
            <person name="Varghese N."/>
            <person name="Submissions S."/>
        </authorList>
    </citation>
    <scope>NUCLEOTIDE SEQUENCE [LARGE SCALE GENOMIC DNA]</scope>
    <source>
        <strain evidence="3">BL36</strain>
    </source>
</reference>
<feature type="coiled-coil region" evidence="1">
    <location>
        <begin position="6"/>
        <end position="33"/>
    </location>
</feature>
<dbReference type="EMBL" id="FOTK01000021">
    <property type="protein sequence ID" value="SFM16044.1"/>
    <property type="molecule type" value="Genomic_DNA"/>
</dbReference>
<name>A0A1I4NKJ0_9HYPH</name>
<organism evidence="2 3">
    <name type="scientific">Methylobacterium pseudosasicola</name>
    <dbReference type="NCBI Taxonomy" id="582667"/>
    <lineage>
        <taxon>Bacteria</taxon>
        <taxon>Pseudomonadati</taxon>
        <taxon>Pseudomonadota</taxon>
        <taxon>Alphaproteobacteria</taxon>
        <taxon>Hyphomicrobiales</taxon>
        <taxon>Methylobacteriaceae</taxon>
        <taxon>Methylobacterium</taxon>
    </lineage>
</organism>
<accession>A0A1I4NKJ0</accession>
<gene>
    <name evidence="2" type="ORF">SAMN05192568_102139</name>
</gene>
<dbReference type="AlphaFoldDB" id="A0A1I4NKJ0"/>
<keyword evidence="1" id="KW-0175">Coiled coil</keyword>
<evidence type="ECO:0000313" key="3">
    <source>
        <dbReference type="Proteomes" id="UP000199048"/>
    </source>
</evidence>
<sequence>MRRAQERLAARQAATARQELDEFERDLAAWQTNPPEGILPWAHLAYRHGLLAARDDLRRELGLAPAGGAATPRVGIGE</sequence>
<dbReference type="STRING" id="582667.SAMN05192568_102139"/>